<dbReference type="EMBL" id="LAZR01027504">
    <property type="protein sequence ID" value="KKL65524.1"/>
    <property type="molecule type" value="Genomic_DNA"/>
</dbReference>
<proteinExistence type="predicted"/>
<accession>A0A0F9DUW1</accession>
<sequence length="22" mass="2492">FDKASAIALKEDKKLFKKLAKV</sequence>
<comment type="caution">
    <text evidence="1">The sequence shown here is derived from an EMBL/GenBank/DDBJ whole genome shotgun (WGS) entry which is preliminary data.</text>
</comment>
<name>A0A0F9DUW1_9ZZZZ</name>
<organism evidence="1">
    <name type="scientific">marine sediment metagenome</name>
    <dbReference type="NCBI Taxonomy" id="412755"/>
    <lineage>
        <taxon>unclassified sequences</taxon>
        <taxon>metagenomes</taxon>
        <taxon>ecological metagenomes</taxon>
    </lineage>
</organism>
<evidence type="ECO:0000313" key="1">
    <source>
        <dbReference type="EMBL" id="KKL65524.1"/>
    </source>
</evidence>
<feature type="non-terminal residue" evidence="1">
    <location>
        <position position="1"/>
    </location>
</feature>
<reference evidence="1" key="1">
    <citation type="journal article" date="2015" name="Nature">
        <title>Complex archaea that bridge the gap between prokaryotes and eukaryotes.</title>
        <authorList>
            <person name="Spang A."/>
            <person name="Saw J.H."/>
            <person name="Jorgensen S.L."/>
            <person name="Zaremba-Niedzwiedzka K."/>
            <person name="Martijn J."/>
            <person name="Lind A.E."/>
            <person name="van Eijk R."/>
            <person name="Schleper C."/>
            <person name="Guy L."/>
            <person name="Ettema T.J."/>
        </authorList>
    </citation>
    <scope>NUCLEOTIDE SEQUENCE</scope>
</reference>
<protein>
    <submittedName>
        <fullName evidence="1">Uncharacterized protein</fullName>
    </submittedName>
</protein>
<dbReference type="AlphaFoldDB" id="A0A0F9DUW1"/>
<gene>
    <name evidence="1" type="ORF">LCGC14_2154060</name>
</gene>